<dbReference type="AlphaFoldDB" id="A0A5B7JVB6"/>
<name>A0A5B7JVB6_PORTR</name>
<dbReference type="Proteomes" id="UP000324222">
    <property type="component" value="Unassembled WGS sequence"/>
</dbReference>
<comment type="caution">
    <text evidence="1">The sequence shown here is derived from an EMBL/GenBank/DDBJ whole genome shotgun (WGS) entry which is preliminary data.</text>
</comment>
<dbReference type="EMBL" id="VSRR010115353">
    <property type="protein sequence ID" value="MPC98739.1"/>
    <property type="molecule type" value="Genomic_DNA"/>
</dbReference>
<evidence type="ECO:0000313" key="2">
    <source>
        <dbReference type="Proteomes" id="UP000324222"/>
    </source>
</evidence>
<sequence>MNSQRGADIKASQTRSLNHLVHFKTPHGKCFHKSSQIKSRINFDQQSGRSTPNHIKVRRCKEGIIS</sequence>
<reference evidence="1 2" key="1">
    <citation type="submission" date="2019-05" db="EMBL/GenBank/DDBJ databases">
        <title>Another draft genome of Portunus trituberculatus and its Hox gene families provides insights of decapod evolution.</title>
        <authorList>
            <person name="Jeong J.-H."/>
            <person name="Song I."/>
            <person name="Kim S."/>
            <person name="Choi T."/>
            <person name="Kim D."/>
            <person name="Ryu S."/>
            <person name="Kim W."/>
        </authorList>
    </citation>
    <scope>NUCLEOTIDE SEQUENCE [LARGE SCALE GENOMIC DNA]</scope>
    <source>
        <tissue evidence="1">Muscle</tissue>
    </source>
</reference>
<keyword evidence="2" id="KW-1185">Reference proteome</keyword>
<gene>
    <name evidence="1" type="ORF">E2C01_094120</name>
</gene>
<organism evidence="1 2">
    <name type="scientific">Portunus trituberculatus</name>
    <name type="common">Swimming crab</name>
    <name type="synonym">Neptunus trituberculatus</name>
    <dbReference type="NCBI Taxonomy" id="210409"/>
    <lineage>
        <taxon>Eukaryota</taxon>
        <taxon>Metazoa</taxon>
        <taxon>Ecdysozoa</taxon>
        <taxon>Arthropoda</taxon>
        <taxon>Crustacea</taxon>
        <taxon>Multicrustacea</taxon>
        <taxon>Malacostraca</taxon>
        <taxon>Eumalacostraca</taxon>
        <taxon>Eucarida</taxon>
        <taxon>Decapoda</taxon>
        <taxon>Pleocyemata</taxon>
        <taxon>Brachyura</taxon>
        <taxon>Eubrachyura</taxon>
        <taxon>Portunoidea</taxon>
        <taxon>Portunidae</taxon>
        <taxon>Portuninae</taxon>
        <taxon>Portunus</taxon>
    </lineage>
</organism>
<accession>A0A5B7JVB6</accession>
<evidence type="ECO:0000313" key="1">
    <source>
        <dbReference type="EMBL" id="MPC98739.1"/>
    </source>
</evidence>
<proteinExistence type="predicted"/>
<protein>
    <submittedName>
        <fullName evidence="1">Uncharacterized protein</fullName>
    </submittedName>
</protein>